<proteinExistence type="predicted"/>
<sequence length="94" mass="10370">MIKSPNTDIEIPKTSIFDFTLPEEQLLGDKTVFVEPTNDVSLTNSQLPSVWLRKYHNIGRRDRVLILSRNSLVYPILFLGPSAAGACASLANPG</sequence>
<evidence type="ECO:0000313" key="3">
    <source>
        <dbReference type="Proteomes" id="UP000310689"/>
    </source>
</evidence>
<protein>
    <submittedName>
        <fullName evidence="2">Uncharacterized protein</fullName>
    </submittedName>
</protein>
<dbReference type="AlphaFoldDB" id="A0A4T0ICG4"/>
<keyword evidence="1" id="KW-0472">Membrane</keyword>
<dbReference type="InterPro" id="IPR042099">
    <property type="entry name" value="ANL_N_sf"/>
</dbReference>
<feature type="transmembrane region" description="Helical" evidence="1">
    <location>
        <begin position="71"/>
        <end position="91"/>
    </location>
</feature>
<keyword evidence="1" id="KW-0812">Transmembrane</keyword>
<dbReference type="Proteomes" id="UP000310689">
    <property type="component" value="Unassembled WGS sequence"/>
</dbReference>
<dbReference type="Gene3D" id="3.40.50.12780">
    <property type="entry name" value="N-terminal domain of ligase-like"/>
    <property type="match status" value="1"/>
</dbReference>
<accession>A0A4T0ICG4</accession>
<gene>
    <name evidence="2" type="ORF">E3P86_04154</name>
</gene>
<evidence type="ECO:0000313" key="2">
    <source>
        <dbReference type="EMBL" id="TIB26493.1"/>
    </source>
</evidence>
<evidence type="ECO:0000256" key="1">
    <source>
        <dbReference type="SAM" id="Phobius"/>
    </source>
</evidence>
<dbReference type="EMBL" id="SPOI01000587">
    <property type="protein sequence ID" value="TIB26493.1"/>
    <property type="molecule type" value="Genomic_DNA"/>
</dbReference>
<organism evidence="2 3">
    <name type="scientific">Wallemia ichthyophaga</name>
    <dbReference type="NCBI Taxonomy" id="245174"/>
    <lineage>
        <taxon>Eukaryota</taxon>
        <taxon>Fungi</taxon>
        <taxon>Dikarya</taxon>
        <taxon>Basidiomycota</taxon>
        <taxon>Wallemiomycotina</taxon>
        <taxon>Wallemiomycetes</taxon>
        <taxon>Wallemiales</taxon>
        <taxon>Wallemiaceae</taxon>
        <taxon>Wallemia</taxon>
    </lineage>
</organism>
<comment type="caution">
    <text evidence="2">The sequence shown here is derived from an EMBL/GenBank/DDBJ whole genome shotgun (WGS) entry which is preliminary data.</text>
</comment>
<keyword evidence="1" id="KW-1133">Transmembrane helix</keyword>
<name>A0A4T0ICG4_WALIC</name>
<dbReference type="SUPFAM" id="SSF56801">
    <property type="entry name" value="Acetyl-CoA synthetase-like"/>
    <property type="match status" value="1"/>
</dbReference>
<reference evidence="2 3" key="1">
    <citation type="submission" date="2019-03" db="EMBL/GenBank/DDBJ databases">
        <title>Sequencing 23 genomes of Wallemia ichthyophaga.</title>
        <authorList>
            <person name="Gostincar C."/>
        </authorList>
    </citation>
    <scope>NUCLEOTIDE SEQUENCE [LARGE SCALE GENOMIC DNA]</scope>
    <source>
        <strain evidence="2 3">EXF-6200</strain>
    </source>
</reference>